<dbReference type="Proteomes" id="UP001150238">
    <property type="component" value="Unassembled WGS sequence"/>
</dbReference>
<accession>A0A9W9A9P0</accession>
<comment type="caution">
    <text evidence="1">The sequence shown here is derived from an EMBL/GenBank/DDBJ whole genome shotgun (WGS) entry which is preliminary data.</text>
</comment>
<feature type="non-terminal residue" evidence="1">
    <location>
        <position position="1"/>
    </location>
</feature>
<protein>
    <submittedName>
        <fullName evidence="1">Uncharacterized protein</fullName>
    </submittedName>
</protein>
<dbReference type="AlphaFoldDB" id="A0A9W9A9P0"/>
<gene>
    <name evidence="1" type="ORF">C8J55DRAFT_431962</name>
</gene>
<reference evidence="1" key="1">
    <citation type="submission" date="2022-08" db="EMBL/GenBank/DDBJ databases">
        <authorList>
            <consortium name="DOE Joint Genome Institute"/>
            <person name="Min B."/>
            <person name="Riley R."/>
            <person name="Sierra-Patev S."/>
            <person name="Naranjo-Ortiz M."/>
            <person name="Looney B."/>
            <person name="Konkel Z."/>
            <person name="Slot J.C."/>
            <person name="Sakamoto Y."/>
            <person name="Steenwyk J.L."/>
            <person name="Rokas A."/>
            <person name="Carro J."/>
            <person name="Camarero S."/>
            <person name="Ferreira P."/>
            <person name="Molpeceres G."/>
            <person name="Ruiz-Duenas F.J."/>
            <person name="Serrano A."/>
            <person name="Henrissat B."/>
            <person name="Drula E."/>
            <person name="Hughes K.W."/>
            <person name="Mata J.L."/>
            <person name="Ishikawa N.K."/>
            <person name="Vargas-Isla R."/>
            <person name="Ushijima S."/>
            <person name="Smith C.A."/>
            <person name="Ahrendt S."/>
            <person name="Andreopoulos W."/>
            <person name="He G."/>
            <person name="Labutti K."/>
            <person name="Lipzen A."/>
            <person name="Ng V."/>
            <person name="Sandor L."/>
            <person name="Barry K."/>
            <person name="Martinez A.T."/>
            <person name="Xiao Y."/>
            <person name="Gibbons J.G."/>
            <person name="Terashima K."/>
            <person name="Hibbett D.S."/>
            <person name="Grigoriev I.V."/>
        </authorList>
    </citation>
    <scope>NUCLEOTIDE SEQUENCE</scope>
    <source>
        <strain evidence="1">Sp2 HRB7682 ss15</strain>
    </source>
</reference>
<dbReference type="Gene3D" id="3.60.130.30">
    <property type="match status" value="1"/>
</dbReference>
<evidence type="ECO:0000313" key="1">
    <source>
        <dbReference type="EMBL" id="KAJ4476042.1"/>
    </source>
</evidence>
<name>A0A9W9A9P0_9AGAR</name>
<dbReference type="EMBL" id="JANVFS010000021">
    <property type="protein sequence ID" value="KAJ4476042.1"/>
    <property type="molecule type" value="Genomic_DNA"/>
</dbReference>
<sequence length="134" mass="15012">QALLRRHPQLRANLPGATFAALTVNAGLQSCLPPHQDPDTVHGWCADTPPAKYDPDKGGHLVLWVLHLTIRFPAGITILFFSELITHSMIPIQRGKTRYALIQYSSGGLFRFRVIGFPSDKNFLSKPIKKELRE</sequence>
<reference evidence="1" key="2">
    <citation type="journal article" date="2023" name="Proc. Natl. Acad. Sci. U.S.A.">
        <title>A global phylogenomic analysis of the shiitake genus Lentinula.</title>
        <authorList>
            <person name="Sierra-Patev S."/>
            <person name="Min B."/>
            <person name="Naranjo-Ortiz M."/>
            <person name="Looney B."/>
            <person name="Konkel Z."/>
            <person name="Slot J.C."/>
            <person name="Sakamoto Y."/>
            <person name="Steenwyk J.L."/>
            <person name="Rokas A."/>
            <person name="Carro J."/>
            <person name="Camarero S."/>
            <person name="Ferreira P."/>
            <person name="Molpeceres G."/>
            <person name="Ruiz-Duenas F.J."/>
            <person name="Serrano A."/>
            <person name="Henrissat B."/>
            <person name="Drula E."/>
            <person name="Hughes K.W."/>
            <person name="Mata J.L."/>
            <person name="Ishikawa N.K."/>
            <person name="Vargas-Isla R."/>
            <person name="Ushijima S."/>
            <person name="Smith C.A."/>
            <person name="Donoghue J."/>
            <person name="Ahrendt S."/>
            <person name="Andreopoulos W."/>
            <person name="He G."/>
            <person name="LaButti K."/>
            <person name="Lipzen A."/>
            <person name="Ng V."/>
            <person name="Riley R."/>
            <person name="Sandor L."/>
            <person name="Barry K."/>
            <person name="Martinez A.T."/>
            <person name="Xiao Y."/>
            <person name="Gibbons J.G."/>
            <person name="Terashima K."/>
            <person name="Grigoriev I.V."/>
            <person name="Hibbett D."/>
        </authorList>
    </citation>
    <scope>NUCLEOTIDE SEQUENCE</scope>
    <source>
        <strain evidence="1">Sp2 HRB7682 ss15</strain>
    </source>
</reference>
<proteinExistence type="predicted"/>
<organism evidence="1 2">
    <name type="scientific">Lentinula lateritia</name>
    <dbReference type="NCBI Taxonomy" id="40482"/>
    <lineage>
        <taxon>Eukaryota</taxon>
        <taxon>Fungi</taxon>
        <taxon>Dikarya</taxon>
        <taxon>Basidiomycota</taxon>
        <taxon>Agaricomycotina</taxon>
        <taxon>Agaricomycetes</taxon>
        <taxon>Agaricomycetidae</taxon>
        <taxon>Agaricales</taxon>
        <taxon>Marasmiineae</taxon>
        <taxon>Omphalotaceae</taxon>
        <taxon>Lentinula</taxon>
    </lineage>
</organism>
<evidence type="ECO:0000313" key="2">
    <source>
        <dbReference type="Proteomes" id="UP001150238"/>
    </source>
</evidence>